<evidence type="ECO:0000259" key="5">
    <source>
        <dbReference type="PROSITE" id="PS01031"/>
    </source>
</evidence>
<evidence type="ECO:0000256" key="4">
    <source>
        <dbReference type="SAM" id="MobiDB-lite"/>
    </source>
</evidence>
<feature type="domain" description="SHSP" evidence="5">
    <location>
        <begin position="139"/>
        <end position="251"/>
    </location>
</feature>
<organism evidence="6 7">
    <name type="scientific">Pleodorina starrii</name>
    <dbReference type="NCBI Taxonomy" id="330485"/>
    <lineage>
        <taxon>Eukaryota</taxon>
        <taxon>Viridiplantae</taxon>
        <taxon>Chlorophyta</taxon>
        <taxon>core chlorophytes</taxon>
        <taxon>Chlorophyceae</taxon>
        <taxon>CS clade</taxon>
        <taxon>Chlamydomonadales</taxon>
        <taxon>Volvocaceae</taxon>
        <taxon>Pleodorina</taxon>
    </lineage>
</organism>
<proteinExistence type="inferred from homology"/>
<evidence type="ECO:0000256" key="2">
    <source>
        <dbReference type="PROSITE-ProRule" id="PRU00285"/>
    </source>
</evidence>
<comment type="similarity">
    <text evidence="2 3">Belongs to the small heat shock protein (HSP20) family.</text>
</comment>
<keyword evidence="7" id="KW-1185">Reference proteome</keyword>
<feature type="region of interest" description="Disordered" evidence="4">
    <location>
        <begin position="74"/>
        <end position="144"/>
    </location>
</feature>
<dbReference type="EMBL" id="BRXU01000069">
    <property type="protein sequence ID" value="GLC62761.1"/>
    <property type="molecule type" value="Genomic_DNA"/>
</dbReference>
<keyword evidence="1" id="KW-0346">Stress response</keyword>
<dbReference type="InterPro" id="IPR008978">
    <property type="entry name" value="HSP20-like_chaperone"/>
</dbReference>
<evidence type="ECO:0000313" key="7">
    <source>
        <dbReference type="Proteomes" id="UP001165080"/>
    </source>
</evidence>
<comment type="caution">
    <text evidence="6">The sequence shown here is derived from an EMBL/GenBank/DDBJ whole genome shotgun (WGS) entry which is preliminary data.</text>
</comment>
<dbReference type="PROSITE" id="PS01031">
    <property type="entry name" value="SHSP"/>
    <property type="match status" value="1"/>
</dbReference>
<dbReference type="Pfam" id="PF00011">
    <property type="entry name" value="HSP20"/>
    <property type="match status" value="2"/>
</dbReference>
<feature type="compositionally biased region" description="Basic and acidic residues" evidence="4">
    <location>
        <begin position="74"/>
        <end position="112"/>
    </location>
</feature>
<dbReference type="AlphaFoldDB" id="A0A9W6FBY7"/>
<accession>A0A9W6FBY7</accession>
<sequence>MLYPTYLRRSDPFALMRSMMRDLDRGFWPPARAAFPAVNVWQGPEAVAIAAELPGIEPGDIEISVKDNVLTLSGERKAPEVPDGRGEDDERRIADRHLPARGRKAEENRDQGSLRGAGTMSTDITQAAEKTPTDSPETTGGGRIYRPLTDIVETDQGVSMMLEMPGVAADAVEITLENRVLTIRGKVDPVRPENLELAYAEYGEGDFERAFTLSEDFDPNRIEAEMRGGVLTLTLPRAPEAQPKKIAVKGA</sequence>
<dbReference type="Proteomes" id="UP001165080">
    <property type="component" value="Unassembled WGS sequence"/>
</dbReference>
<gene>
    <name evidence="6" type="primary">PLESTB003906</name>
    <name evidence="6" type="ORF">PLESTB_001936100</name>
</gene>
<dbReference type="Gene3D" id="2.60.40.790">
    <property type="match status" value="2"/>
</dbReference>
<reference evidence="6 7" key="1">
    <citation type="journal article" date="2023" name="Commun. Biol.">
        <title>Reorganization of the ancestral sex-determining regions during the evolution of trioecy in Pleodorina starrii.</title>
        <authorList>
            <person name="Takahashi K."/>
            <person name="Suzuki S."/>
            <person name="Kawai-Toyooka H."/>
            <person name="Yamamoto K."/>
            <person name="Hamaji T."/>
            <person name="Ootsuki R."/>
            <person name="Yamaguchi H."/>
            <person name="Kawachi M."/>
            <person name="Higashiyama T."/>
            <person name="Nozaki H."/>
        </authorList>
    </citation>
    <scope>NUCLEOTIDE SEQUENCE [LARGE SCALE GENOMIC DNA]</scope>
    <source>
        <strain evidence="6 7">NIES-4479</strain>
    </source>
</reference>
<protein>
    <recommendedName>
        <fullName evidence="5">SHSP domain-containing protein</fullName>
    </recommendedName>
</protein>
<dbReference type="SUPFAM" id="SSF49764">
    <property type="entry name" value="HSP20-like chaperones"/>
    <property type="match status" value="2"/>
</dbReference>
<dbReference type="InterPro" id="IPR002068">
    <property type="entry name" value="A-crystallin/Hsp20_dom"/>
</dbReference>
<name>A0A9W6FBY7_9CHLO</name>
<evidence type="ECO:0000256" key="1">
    <source>
        <dbReference type="ARBA" id="ARBA00023016"/>
    </source>
</evidence>
<evidence type="ECO:0000256" key="3">
    <source>
        <dbReference type="RuleBase" id="RU003616"/>
    </source>
</evidence>
<evidence type="ECO:0000313" key="6">
    <source>
        <dbReference type="EMBL" id="GLC62761.1"/>
    </source>
</evidence>
<dbReference type="PANTHER" id="PTHR11527">
    <property type="entry name" value="HEAT-SHOCK PROTEIN 20 FAMILY MEMBER"/>
    <property type="match status" value="1"/>
</dbReference>
<dbReference type="CDD" id="cd06464">
    <property type="entry name" value="ACD_sHsps-like"/>
    <property type="match status" value="2"/>
</dbReference>
<dbReference type="InterPro" id="IPR031107">
    <property type="entry name" value="Small_HSP"/>
</dbReference>